<name>A0AC61RCK9_9BACT</name>
<evidence type="ECO:0000313" key="1">
    <source>
        <dbReference type="EMBL" id="TGY77746.1"/>
    </source>
</evidence>
<reference evidence="1" key="1">
    <citation type="submission" date="2019-04" db="EMBL/GenBank/DDBJ databases">
        <title>Microbes associate with the intestines of laboratory mice.</title>
        <authorList>
            <person name="Navarre W."/>
            <person name="Wong E."/>
            <person name="Huang K."/>
            <person name="Tropini C."/>
            <person name="Ng K."/>
            <person name="Yu B."/>
        </authorList>
    </citation>
    <scope>NUCLEOTIDE SEQUENCE</scope>
    <source>
        <strain evidence="1">NM04_E33</strain>
    </source>
</reference>
<keyword evidence="2" id="KW-1185">Reference proteome</keyword>
<sequence length="307" mass="33141">MDTSKLKGHGAMIGAEFLWGVSAPLGKIILTGGMTPLLLTDCRMIGGAILFWILSFFMKNEQVEPKDLLNMFFASLFGIVINQCCFVWGLSLTSPVNASIITTSLPILTMVMAAIVLHEPVTKLKVGGVFLGAIGALILIIGSSTGNTGGASTGDALVICAQLSFTCYLVFFKKLIGKYSPVTLMKWMFTYASICVIPFTYGEWIAMDWQNAAPDVLWGAVAFVVGPTFLSYLLLPLGQKNLRPTVTAMYNYVQPIVATLVAVWAGIGRFTLANGIAIILVFTGVFLVTRSKSRKQLEEEGGEEAIK</sequence>
<evidence type="ECO:0000313" key="2">
    <source>
        <dbReference type="Proteomes" id="UP000306319"/>
    </source>
</evidence>
<gene>
    <name evidence="1" type="ORF">E5331_12980</name>
</gene>
<proteinExistence type="predicted"/>
<protein>
    <submittedName>
        <fullName evidence="1">DMT family transporter</fullName>
    </submittedName>
</protein>
<accession>A0AC61RCK9</accession>
<dbReference type="Proteomes" id="UP000306319">
    <property type="component" value="Unassembled WGS sequence"/>
</dbReference>
<organism evidence="1 2">
    <name type="scientific">Lepagella muris</name>
    <dbReference type="NCBI Taxonomy" id="3032870"/>
    <lineage>
        <taxon>Bacteria</taxon>
        <taxon>Pseudomonadati</taxon>
        <taxon>Bacteroidota</taxon>
        <taxon>Bacteroidia</taxon>
        <taxon>Bacteroidales</taxon>
        <taxon>Muribaculaceae</taxon>
        <taxon>Lepagella</taxon>
    </lineage>
</organism>
<comment type="caution">
    <text evidence="1">The sequence shown here is derived from an EMBL/GenBank/DDBJ whole genome shotgun (WGS) entry which is preliminary data.</text>
</comment>
<dbReference type="EMBL" id="SRYB01000020">
    <property type="protein sequence ID" value="TGY77746.1"/>
    <property type="molecule type" value="Genomic_DNA"/>
</dbReference>